<comment type="caution">
    <text evidence="3">The sequence shown here is derived from an EMBL/GenBank/DDBJ whole genome shotgun (WGS) entry which is preliminary data.</text>
</comment>
<sequence>MLRSQDDSEILVGIWFLAHFVLAYLPVKFQIHLLLGWQLPIAILAARALQTQLGPWLRARIPKQAPVVFATVVGLCLITNVYIFAWRFYDLSRHDHPFYLSQDEVAALTWLGEHTSRTDVVLGTLEINQHVPVWSDAHAFLAHWAGTLDFFTKSALAATVLDPATSEDERQAVFARYGVNYVIVREQDAPREQLASVAPSLQPVFTQGAVSIFAVEASAQSPDALTELSSEQRELHFTTDDGTILVGALNLPHVAPPRALVVIIHHSGPVDRESYAYMAEQLLPAGYAVFRFDKRGNGASGGTYGCCEASDALAAYAAATQEADMAGLPVFIVAQSIGTQYLAEDFAAYQAIHPPQAVALLSSLLNPEAITNIAAPVHVIVADSEPELQSIGPDAVAAHQATWPYGASLYIAEQAEHTLFDISDGPIDWDDPAWATRFHRGAMASLLAWMEEQVDG</sequence>
<organism evidence="3 4">
    <name type="scientific">Candidatus Viridilinea mediisalina</name>
    <dbReference type="NCBI Taxonomy" id="2024553"/>
    <lineage>
        <taxon>Bacteria</taxon>
        <taxon>Bacillati</taxon>
        <taxon>Chloroflexota</taxon>
        <taxon>Chloroflexia</taxon>
        <taxon>Chloroflexales</taxon>
        <taxon>Chloroflexineae</taxon>
        <taxon>Oscillochloridaceae</taxon>
        <taxon>Candidatus Viridilinea</taxon>
    </lineage>
</organism>
<protein>
    <recommendedName>
        <fullName evidence="2">Serine aminopeptidase S33 domain-containing protein</fullName>
    </recommendedName>
</protein>
<reference evidence="4" key="1">
    <citation type="submission" date="2017-08" db="EMBL/GenBank/DDBJ databases">
        <authorList>
            <person name="Grouzdev D.S."/>
            <person name="Gaisin V.A."/>
            <person name="Rysina M.S."/>
            <person name="Gorlenko V.M."/>
        </authorList>
    </citation>
    <scope>NUCLEOTIDE SEQUENCE [LARGE SCALE GENOMIC DNA]</scope>
    <source>
        <strain evidence="4">Kir15-3F</strain>
    </source>
</reference>
<evidence type="ECO:0000259" key="2">
    <source>
        <dbReference type="Pfam" id="PF12146"/>
    </source>
</evidence>
<dbReference type="Pfam" id="PF12146">
    <property type="entry name" value="Hydrolase_4"/>
    <property type="match status" value="1"/>
</dbReference>
<proteinExistence type="predicted"/>
<dbReference type="InterPro" id="IPR022742">
    <property type="entry name" value="Hydrolase_4"/>
</dbReference>
<gene>
    <name evidence="3" type="ORF">CJ255_04140</name>
</gene>
<dbReference type="Gene3D" id="3.40.50.1820">
    <property type="entry name" value="alpha/beta hydrolase"/>
    <property type="match status" value="1"/>
</dbReference>
<evidence type="ECO:0000313" key="3">
    <source>
        <dbReference type="EMBL" id="PDW04367.1"/>
    </source>
</evidence>
<dbReference type="Proteomes" id="UP000220527">
    <property type="component" value="Unassembled WGS sequence"/>
</dbReference>
<evidence type="ECO:0000256" key="1">
    <source>
        <dbReference type="SAM" id="Phobius"/>
    </source>
</evidence>
<dbReference type="InterPro" id="IPR029058">
    <property type="entry name" value="AB_hydrolase_fold"/>
</dbReference>
<dbReference type="EMBL" id="NQWI01000011">
    <property type="protein sequence ID" value="PDW04367.1"/>
    <property type="molecule type" value="Genomic_DNA"/>
</dbReference>
<keyword evidence="1" id="KW-1133">Transmembrane helix</keyword>
<keyword evidence="4" id="KW-1185">Reference proteome</keyword>
<keyword evidence="1" id="KW-0812">Transmembrane</keyword>
<dbReference type="AlphaFoldDB" id="A0A2A6RMV1"/>
<evidence type="ECO:0000313" key="4">
    <source>
        <dbReference type="Proteomes" id="UP000220527"/>
    </source>
</evidence>
<feature type="domain" description="Serine aminopeptidase S33" evidence="2">
    <location>
        <begin position="256"/>
        <end position="369"/>
    </location>
</feature>
<name>A0A2A6RMV1_9CHLR</name>
<keyword evidence="1" id="KW-0472">Membrane</keyword>
<dbReference type="SUPFAM" id="SSF53474">
    <property type="entry name" value="alpha/beta-Hydrolases"/>
    <property type="match status" value="1"/>
</dbReference>
<dbReference type="OrthoDB" id="9809549at2"/>
<feature type="transmembrane region" description="Helical" evidence="1">
    <location>
        <begin position="69"/>
        <end position="89"/>
    </location>
</feature>
<accession>A0A2A6RMV1</accession>